<evidence type="ECO:0000313" key="1">
    <source>
        <dbReference type="EMBL" id="QDU78585.1"/>
    </source>
</evidence>
<dbReference type="KEGG" id="plon:Pla110_02890"/>
<proteinExistence type="predicted"/>
<reference evidence="1 2" key="1">
    <citation type="submission" date="2019-02" db="EMBL/GenBank/DDBJ databases">
        <title>Deep-cultivation of Planctomycetes and their phenomic and genomic characterization uncovers novel biology.</title>
        <authorList>
            <person name="Wiegand S."/>
            <person name="Jogler M."/>
            <person name="Boedeker C."/>
            <person name="Pinto D."/>
            <person name="Vollmers J."/>
            <person name="Rivas-Marin E."/>
            <person name="Kohn T."/>
            <person name="Peeters S.H."/>
            <person name="Heuer A."/>
            <person name="Rast P."/>
            <person name="Oberbeckmann S."/>
            <person name="Bunk B."/>
            <person name="Jeske O."/>
            <person name="Meyerdierks A."/>
            <person name="Storesund J.E."/>
            <person name="Kallscheuer N."/>
            <person name="Luecker S."/>
            <person name="Lage O.M."/>
            <person name="Pohl T."/>
            <person name="Merkel B.J."/>
            <person name="Hornburger P."/>
            <person name="Mueller R.-W."/>
            <person name="Bruemmer F."/>
            <person name="Labrenz M."/>
            <person name="Spormann A.M."/>
            <person name="Op den Camp H."/>
            <person name="Overmann J."/>
            <person name="Amann R."/>
            <person name="Jetten M.S.M."/>
            <person name="Mascher T."/>
            <person name="Medema M.H."/>
            <person name="Devos D.P."/>
            <person name="Kaster A.-K."/>
            <person name="Ovreas L."/>
            <person name="Rohde M."/>
            <person name="Galperin M.Y."/>
            <person name="Jogler C."/>
        </authorList>
    </citation>
    <scope>NUCLEOTIDE SEQUENCE [LARGE SCALE GENOMIC DNA]</scope>
    <source>
        <strain evidence="1 2">Pla110</strain>
    </source>
</reference>
<dbReference type="AlphaFoldDB" id="A0A518CH80"/>
<dbReference type="EMBL" id="CP036281">
    <property type="protein sequence ID" value="QDU78585.1"/>
    <property type="molecule type" value="Genomic_DNA"/>
</dbReference>
<keyword evidence="2" id="KW-1185">Reference proteome</keyword>
<name>A0A518CH80_9PLAN</name>
<evidence type="ECO:0000313" key="2">
    <source>
        <dbReference type="Proteomes" id="UP000317178"/>
    </source>
</evidence>
<dbReference type="Proteomes" id="UP000317178">
    <property type="component" value="Chromosome"/>
</dbReference>
<protein>
    <submittedName>
        <fullName evidence="1">Uncharacterized protein</fullName>
    </submittedName>
</protein>
<gene>
    <name evidence="1" type="ORF">Pla110_02890</name>
</gene>
<sequence length="198" mass="22979">MQYRCALCAEGVDISDADPSLEVLTERMGFLDDRLGSVQMLRNELPQTGHLYSATKGLLFLPQETRDVVDEATCWKPQSTTGHWWSTVKSMMPQAALIDWLAHRFHENNWNESLLPPPDLDPHAPQLLARLLMQHPGVLFIEHTSIQQFRNRKRNWTLYRHGTRTVHFRVLGDRHDFHTRIEAALRFTHTNSTTVEML</sequence>
<organism evidence="1 2">
    <name type="scientific">Polystyrenella longa</name>
    <dbReference type="NCBI Taxonomy" id="2528007"/>
    <lineage>
        <taxon>Bacteria</taxon>
        <taxon>Pseudomonadati</taxon>
        <taxon>Planctomycetota</taxon>
        <taxon>Planctomycetia</taxon>
        <taxon>Planctomycetales</taxon>
        <taxon>Planctomycetaceae</taxon>
        <taxon>Polystyrenella</taxon>
    </lineage>
</organism>
<accession>A0A518CH80</accession>